<reference evidence="1" key="1">
    <citation type="journal article" date="2017" name="Gigascience">
        <title>The genome draft of coconut (Cocos nucifera).</title>
        <authorList>
            <person name="Xiao Y."/>
            <person name="Xu P."/>
            <person name="Fan H."/>
            <person name="Baudouin L."/>
            <person name="Xia W."/>
            <person name="Bocs S."/>
            <person name="Xu J."/>
            <person name="Li Q."/>
            <person name="Guo A."/>
            <person name="Zhou L."/>
            <person name="Li J."/>
            <person name="Wu Y."/>
            <person name="Ma Z."/>
            <person name="Armero A."/>
            <person name="Issali A.E."/>
            <person name="Liu N."/>
            <person name="Peng M."/>
            <person name="Yang Y."/>
        </authorList>
    </citation>
    <scope>NUCLEOTIDE SEQUENCE</scope>
    <source>
        <tissue evidence="1">Spear leaf of Hainan Tall coconut</tissue>
    </source>
</reference>
<keyword evidence="2" id="KW-1185">Reference proteome</keyword>
<evidence type="ECO:0008006" key="3">
    <source>
        <dbReference type="Google" id="ProtNLM"/>
    </source>
</evidence>
<proteinExistence type="predicted"/>
<evidence type="ECO:0000313" key="1">
    <source>
        <dbReference type="EMBL" id="KAG1366373.1"/>
    </source>
</evidence>
<dbReference type="PANTHER" id="PTHR33108:SF32">
    <property type="entry name" value="DUF1677 FAMILY PROTEIN (DUF1677)"/>
    <property type="match status" value="1"/>
</dbReference>
<protein>
    <recommendedName>
        <fullName evidence="3">DUF1677 family protein</fullName>
    </recommendedName>
</protein>
<organism evidence="1 2">
    <name type="scientific">Cocos nucifera</name>
    <name type="common">Coconut palm</name>
    <dbReference type="NCBI Taxonomy" id="13894"/>
    <lineage>
        <taxon>Eukaryota</taxon>
        <taxon>Viridiplantae</taxon>
        <taxon>Streptophyta</taxon>
        <taxon>Embryophyta</taxon>
        <taxon>Tracheophyta</taxon>
        <taxon>Spermatophyta</taxon>
        <taxon>Magnoliopsida</taxon>
        <taxon>Liliopsida</taxon>
        <taxon>Arecaceae</taxon>
        <taxon>Arecoideae</taxon>
        <taxon>Cocoseae</taxon>
        <taxon>Attaleinae</taxon>
        <taxon>Cocos</taxon>
    </lineage>
</organism>
<gene>
    <name evidence="1" type="ORF">COCNU_13G001630</name>
</gene>
<evidence type="ECO:0000313" key="2">
    <source>
        <dbReference type="Proteomes" id="UP000797356"/>
    </source>
</evidence>
<sequence length="158" mass="17729">MDDSLVEEEHKKSAPEVAIDEDESEAFAVWEKRRAAPVVSGETVAGEVEMEVVKVAKCEFCGLTEECTTAYIARVRERHAGKWVCGLCGEAVEEEIERSGRGMSREEAMTRHASYLRNFRDAAASPVNPTKLLIAGLRRLLRRIFDSRRTPNGPHRQV</sequence>
<dbReference type="InterPro" id="IPR012876">
    <property type="entry name" value="DUF1677_pln"/>
</dbReference>
<dbReference type="AlphaFoldDB" id="A0A8K0ISY0"/>
<dbReference type="OrthoDB" id="777434at2759"/>
<comment type="caution">
    <text evidence="1">The sequence shown here is derived from an EMBL/GenBank/DDBJ whole genome shotgun (WGS) entry which is preliminary data.</text>
</comment>
<dbReference type="EMBL" id="CM017884">
    <property type="protein sequence ID" value="KAG1366373.1"/>
    <property type="molecule type" value="Genomic_DNA"/>
</dbReference>
<name>A0A8K0ISY0_COCNU</name>
<dbReference type="PANTHER" id="PTHR33108">
    <property type="entry name" value="OS01G0745000 PROTEIN"/>
    <property type="match status" value="1"/>
</dbReference>
<reference evidence="1" key="2">
    <citation type="submission" date="2019-07" db="EMBL/GenBank/DDBJ databases">
        <authorList>
            <person name="Yang Y."/>
            <person name="Bocs S."/>
            <person name="Baudouin L."/>
        </authorList>
    </citation>
    <scope>NUCLEOTIDE SEQUENCE</scope>
    <source>
        <tissue evidence="1">Spear leaf of Hainan Tall coconut</tissue>
    </source>
</reference>
<dbReference type="Proteomes" id="UP000797356">
    <property type="component" value="Chromosome 13"/>
</dbReference>
<dbReference type="Pfam" id="PF07911">
    <property type="entry name" value="DUF1677"/>
    <property type="match status" value="1"/>
</dbReference>
<accession>A0A8K0ISY0</accession>